<evidence type="ECO:0000256" key="8">
    <source>
        <dbReference type="PROSITE-ProRule" id="PRU00169"/>
    </source>
</evidence>
<dbReference type="InterPro" id="IPR001789">
    <property type="entry name" value="Sig_transdc_resp-reg_receiver"/>
</dbReference>
<dbReference type="InterPro" id="IPR011006">
    <property type="entry name" value="CheY-like_superfamily"/>
</dbReference>
<feature type="domain" description="Histidine kinase" evidence="9">
    <location>
        <begin position="66"/>
        <end position="287"/>
    </location>
</feature>
<evidence type="ECO:0000256" key="1">
    <source>
        <dbReference type="ARBA" id="ARBA00000085"/>
    </source>
</evidence>
<dbReference type="Pfam" id="PF00512">
    <property type="entry name" value="HisKA"/>
    <property type="match status" value="1"/>
</dbReference>
<evidence type="ECO:0000259" key="10">
    <source>
        <dbReference type="PROSITE" id="PS50110"/>
    </source>
</evidence>
<dbReference type="STRING" id="128403.WA1_10575"/>
<dbReference type="SMART" id="SM00448">
    <property type="entry name" value="REC"/>
    <property type="match status" value="1"/>
</dbReference>
<evidence type="ECO:0000256" key="2">
    <source>
        <dbReference type="ARBA" id="ARBA00006402"/>
    </source>
</evidence>
<dbReference type="InterPro" id="IPR003661">
    <property type="entry name" value="HisK_dim/P_dom"/>
</dbReference>
<dbReference type="Pfam" id="PF00072">
    <property type="entry name" value="Response_reg"/>
    <property type="match status" value="1"/>
</dbReference>
<comment type="catalytic activity">
    <reaction evidence="1">
        <text>ATP + protein L-histidine = ADP + protein N-phospho-L-histidine.</text>
        <dbReference type="EC" id="2.7.13.3"/>
    </reaction>
</comment>
<evidence type="ECO:0000313" key="11">
    <source>
        <dbReference type="EMBL" id="KYC43502.1"/>
    </source>
</evidence>
<keyword evidence="4" id="KW-0597">Phosphoprotein</keyword>
<dbReference type="InterPro" id="IPR003594">
    <property type="entry name" value="HATPase_dom"/>
</dbReference>
<keyword evidence="12" id="KW-1185">Reference proteome</keyword>
<gene>
    <name evidence="11" type="ORF">WA1_10575</name>
</gene>
<dbReference type="PANTHER" id="PTHR45339:SF1">
    <property type="entry name" value="HYBRID SIGNAL TRANSDUCTION HISTIDINE KINASE J"/>
    <property type="match status" value="1"/>
</dbReference>
<keyword evidence="5" id="KW-0808">Transferase</keyword>
<dbReference type="EC" id="2.7.13.3" evidence="3"/>
<evidence type="ECO:0000259" key="9">
    <source>
        <dbReference type="PROSITE" id="PS50109"/>
    </source>
</evidence>
<organism evidence="11 12">
    <name type="scientific">Scytonema hofmannii PCC 7110</name>
    <dbReference type="NCBI Taxonomy" id="128403"/>
    <lineage>
        <taxon>Bacteria</taxon>
        <taxon>Bacillati</taxon>
        <taxon>Cyanobacteriota</taxon>
        <taxon>Cyanophyceae</taxon>
        <taxon>Nostocales</taxon>
        <taxon>Scytonemataceae</taxon>
        <taxon>Scytonema</taxon>
    </lineage>
</organism>
<protein>
    <recommendedName>
        <fullName evidence="7">Circadian input-output histidine kinase CikA</fullName>
        <ecNumber evidence="3">2.7.13.3</ecNumber>
    </recommendedName>
</protein>
<evidence type="ECO:0000256" key="7">
    <source>
        <dbReference type="ARBA" id="ARBA00074306"/>
    </source>
</evidence>
<evidence type="ECO:0000256" key="6">
    <source>
        <dbReference type="ARBA" id="ARBA00023012"/>
    </source>
</evidence>
<dbReference type="PANTHER" id="PTHR45339">
    <property type="entry name" value="HYBRID SIGNAL TRANSDUCTION HISTIDINE KINASE J"/>
    <property type="match status" value="1"/>
</dbReference>
<feature type="domain" description="Response regulatory" evidence="10">
    <location>
        <begin position="313"/>
        <end position="433"/>
    </location>
</feature>
<keyword evidence="5" id="KW-0418">Kinase</keyword>
<dbReference type="InterPro" id="IPR036097">
    <property type="entry name" value="HisK_dim/P_sf"/>
</dbReference>
<dbReference type="Proteomes" id="UP000076925">
    <property type="component" value="Unassembled WGS sequence"/>
</dbReference>
<dbReference type="CDD" id="cd16922">
    <property type="entry name" value="HATPase_EvgS-ArcB-TorS-like"/>
    <property type="match status" value="1"/>
</dbReference>
<proteinExistence type="inferred from homology"/>
<dbReference type="Gene3D" id="3.30.565.10">
    <property type="entry name" value="Histidine kinase-like ATPase, C-terminal domain"/>
    <property type="match status" value="1"/>
</dbReference>
<comment type="caution">
    <text evidence="8">Lacks conserved residue(s) required for the propagation of feature annotation.</text>
</comment>
<comment type="similarity">
    <text evidence="2">In the N-terminal section; belongs to the phytochrome family.</text>
</comment>
<comment type="caution">
    <text evidence="11">The sequence shown here is derived from an EMBL/GenBank/DDBJ whole genome shotgun (WGS) entry which is preliminary data.</text>
</comment>
<evidence type="ECO:0000256" key="5">
    <source>
        <dbReference type="ARBA" id="ARBA00022777"/>
    </source>
</evidence>
<dbReference type="PROSITE" id="PS50109">
    <property type="entry name" value="HIS_KIN"/>
    <property type="match status" value="1"/>
</dbReference>
<dbReference type="SUPFAM" id="SSF47384">
    <property type="entry name" value="Homodimeric domain of signal transducing histidine kinase"/>
    <property type="match status" value="1"/>
</dbReference>
<evidence type="ECO:0000256" key="4">
    <source>
        <dbReference type="ARBA" id="ARBA00022553"/>
    </source>
</evidence>
<evidence type="ECO:0000256" key="3">
    <source>
        <dbReference type="ARBA" id="ARBA00012438"/>
    </source>
</evidence>
<dbReference type="Gene3D" id="1.10.287.130">
    <property type="match status" value="1"/>
</dbReference>
<dbReference type="Pfam" id="PF02518">
    <property type="entry name" value="HATPase_c"/>
    <property type="match status" value="1"/>
</dbReference>
<dbReference type="SMART" id="SM00388">
    <property type="entry name" value="HisKA"/>
    <property type="match status" value="1"/>
</dbReference>
<reference evidence="11 12" key="1">
    <citation type="journal article" date="2013" name="Genome Biol. Evol.">
        <title>Genomes of Stigonematalean cyanobacteria (subsection V) and the evolution of oxygenic photosynthesis from prokaryotes to plastids.</title>
        <authorList>
            <person name="Dagan T."/>
            <person name="Roettger M."/>
            <person name="Stucken K."/>
            <person name="Landan G."/>
            <person name="Koch R."/>
            <person name="Major P."/>
            <person name="Gould S.B."/>
            <person name="Goremykin V.V."/>
            <person name="Rippka R."/>
            <person name="Tandeau de Marsac N."/>
            <person name="Gugger M."/>
            <person name="Lockhart P.J."/>
            <person name="Allen J.F."/>
            <person name="Brune I."/>
            <person name="Maus I."/>
            <person name="Puhler A."/>
            <person name="Martin W.F."/>
        </authorList>
    </citation>
    <scope>NUCLEOTIDE SEQUENCE [LARGE SCALE GENOMIC DNA]</scope>
    <source>
        <strain evidence="11 12">PCC 7110</strain>
    </source>
</reference>
<dbReference type="AlphaFoldDB" id="A0A139XFV5"/>
<evidence type="ECO:0000313" key="12">
    <source>
        <dbReference type="Proteomes" id="UP000076925"/>
    </source>
</evidence>
<dbReference type="Gene3D" id="3.40.50.2300">
    <property type="match status" value="1"/>
</dbReference>
<keyword evidence="6" id="KW-0902">Two-component regulatory system</keyword>
<dbReference type="FunFam" id="3.30.565.10:FF:000010">
    <property type="entry name" value="Sensor histidine kinase RcsC"/>
    <property type="match status" value="1"/>
</dbReference>
<dbReference type="SUPFAM" id="SSF52172">
    <property type="entry name" value="CheY-like"/>
    <property type="match status" value="1"/>
</dbReference>
<name>A0A139XFV5_9CYAN</name>
<accession>A0A139XFV5</accession>
<dbReference type="PROSITE" id="PS50110">
    <property type="entry name" value="RESPONSE_REGULATORY"/>
    <property type="match status" value="1"/>
</dbReference>
<dbReference type="EMBL" id="ANNX02000013">
    <property type="protein sequence ID" value="KYC43502.1"/>
    <property type="molecule type" value="Genomic_DNA"/>
</dbReference>
<dbReference type="GO" id="GO:0000155">
    <property type="term" value="F:phosphorelay sensor kinase activity"/>
    <property type="evidence" value="ECO:0007669"/>
    <property type="project" value="InterPro"/>
</dbReference>
<dbReference type="InterPro" id="IPR004358">
    <property type="entry name" value="Sig_transdc_His_kin-like_C"/>
</dbReference>
<dbReference type="InterPro" id="IPR036890">
    <property type="entry name" value="HATPase_C_sf"/>
</dbReference>
<dbReference type="PRINTS" id="PR00344">
    <property type="entry name" value="BCTRLSENSOR"/>
</dbReference>
<sequence length="527" mass="59616">MHLLSIDKISIINSQNKLVKIMYLENNFSMQVAQCSVELQQEIVERRRAEEAAQAANRAKSAFLANMSHELRSPLNAILGFSQLMSRCNDLSLEHQENLQVIIRNGEHLLTLINQVLDLSKIEAGRTILNENKFDLHQLLDDLKNMFQLTADSKGLQLLFHREQEVPRYVRGDEVKLRQVLINLLSNALKFTSTGRVTFYVRGEEQKLAPYSLHFEISDTGCGIAENELNSIFEPFVQTLVGQQFPEGTGLGLTIARSLVQLMGGDMSVSSCVGGGSTFQFYLPTCVVKTAPLNNQQATHRVIGLAPNQPQYRILIVDNNRDNRQLLMKLLSPFNFELQEASNAREAIAMSNDEKPHLMFVNLRMPALNASEIIRRIRFREQQQNSLSATKIIALSTDILEDKRSLFLATGCDDFIRKPFQVKDIFEAIHKHLGVCYVYDEDVPSYKTNRTISNEANILTKAAIDSLPKNLVGNLHQALVALDVESIQKIINLFYEFNPSLSQVIDNLACNFQYEKLLDFIQLSVDT</sequence>
<dbReference type="CDD" id="cd00082">
    <property type="entry name" value="HisKA"/>
    <property type="match status" value="1"/>
</dbReference>
<dbReference type="SUPFAM" id="SSF55874">
    <property type="entry name" value="ATPase domain of HSP90 chaperone/DNA topoisomerase II/histidine kinase"/>
    <property type="match status" value="1"/>
</dbReference>
<dbReference type="InterPro" id="IPR005467">
    <property type="entry name" value="His_kinase_dom"/>
</dbReference>
<dbReference type="CDD" id="cd17546">
    <property type="entry name" value="REC_hyHK_CKI1_RcsC-like"/>
    <property type="match status" value="1"/>
</dbReference>
<dbReference type="SMART" id="SM00387">
    <property type="entry name" value="HATPase_c"/>
    <property type="match status" value="1"/>
</dbReference>